<feature type="transmembrane region" description="Helical" evidence="6">
    <location>
        <begin position="174"/>
        <end position="192"/>
    </location>
</feature>
<evidence type="ECO:0000256" key="2">
    <source>
        <dbReference type="ARBA" id="ARBA00022448"/>
    </source>
</evidence>
<evidence type="ECO:0000256" key="4">
    <source>
        <dbReference type="ARBA" id="ARBA00022989"/>
    </source>
</evidence>
<keyword evidence="5 6" id="KW-0472">Membrane</keyword>
<dbReference type="Proteomes" id="UP001590951">
    <property type="component" value="Unassembled WGS sequence"/>
</dbReference>
<dbReference type="SUPFAM" id="SSF103473">
    <property type="entry name" value="MFS general substrate transporter"/>
    <property type="match status" value="1"/>
</dbReference>
<dbReference type="EMBL" id="JBHFEH010000043">
    <property type="protein sequence ID" value="KAL2050720.1"/>
    <property type="molecule type" value="Genomic_DNA"/>
</dbReference>
<evidence type="ECO:0000313" key="8">
    <source>
        <dbReference type="Proteomes" id="UP001590951"/>
    </source>
</evidence>
<evidence type="ECO:0008006" key="9">
    <source>
        <dbReference type="Google" id="ProtNLM"/>
    </source>
</evidence>
<keyword evidence="3 6" id="KW-0812">Transmembrane</keyword>
<keyword evidence="2" id="KW-0813">Transport</keyword>
<evidence type="ECO:0000256" key="1">
    <source>
        <dbReference type="ARBA" id="ARBA00004141"/>
    </source>
</evidence>
<feature type="transmembrane region" description="Helical" evidence="6">
    <location>
        <begin position="484"/>
        <end position="511"/>
    </location>
</feature>
<feature type="transmembrane region" description="Helical" evidence="6">
    <location>
        <begin position="27"/>
        <end position="45"/>
    </location>
</feature>
<evidence type="ECO:0000313" key="7">
    <source>
        <dbReference type="EMBL" id="KAL2050720.1"/>
    </source>
</evidence>
<dbReference type="PANTHER" id="PTHR19432:SF76">
    <property type="entry name" value="TRANSPORTER, PUTATIVE (EUROFUNG)-RELATED"/>
    <property type="match status" value="1"/>
</dbReference>
<feature type="transmembrane region" description="Helical" evidence="6">
    <location>
        <begin position="537"/>
        <end position="557"/>
    </location>
</feature>
<name>A0ABR4AYJ4_9LECA</name>
<feature type="transmembrane region" description="Helical" evidence="6">
    <location>
        <begin position="399"/>
        <end position="420"/>
    </location>
</feature>
<keyword evidence="8" id="KW-1185">Reference proteome</keyword>
<keyword evidence="4 6" id="KW-1133">Transmembrane helix</keyword>
<reference evidence="7 8" key="1">
    <citation type="submission" date="2024-09" db="EMBL/GenBank/DDBJ databases">
        <title>Rethinking Asexuality: The Enigmatic Case of Functional Sexual Genes in Lepraria (Stereocaulaceae).</title>
        <authorList>
            <person name="Doellman M."/>
            <person name="Sun Y."/>
            <person name="Barcenas-Pena A."/>
            <person name="Lumbsch H.T."/>
            <person name="Grewe F."/>
        </authorList>
    </citation>
    <scope>NUCLEOTIDE SEQUENCE [LARGE SCALE GENOMIC DNA]</scope>
    <source>
        <strain evidence="7 8">Grewe 0041</strain>
    </source>
</reference>
<evidence type="ECO:0000256" key="5">
    <source>
        <dbReference type="ARBA" id="ARBA00023136"/>
    </source>
</evidence>
<comment type="caution">
    <text evidence="7">The sequence shown here is derived from an EMBL/GenBank/DDBJ whole genome shotgun (WGS) entry which is preliminary data.</text>
</comment>
<feature type="transmembrane region" description="Helical" evidence="6">
    <location>
        <begin position="98"/>
        <end position="116"/>
    </location>
</feature>
<protein>
    <recommendedName>
        <fullName evidence="9">Sucrose transport protein</fullName>
    </recommendedName>
</protein>
<organism evidence="7 8">
    <name type="scientific">Lepraria finkii</name>
    <dbReference type="NCBI Taxonomy" id="1340010"/>
    <lineage>
        <taxon>Eukaryota</taxon>
        <taxon>Fungi</taxon>
        <taxon>Dikarya</taxon>
        <taxon>Ascomycota</taxon>
        <taxon>Pezizomycotina</taxon>
        <taxon>Lecanoromycetes</taxon>
        <taxon>OSLEUM clade</taxon>
        <taxon>Lecanoromycetidae</taxon>
        <taxon>Lecanorales</taxon>
        <taxon>Lecanorineae</taxon>
        <taxon>Stereocaulaceae</taxon>
        <taxon>Lepraria</taxon>
    </lineage>
</organism>
<proteinExistence type="predicted"/>
<comment type="subcellular location">
    <subcellularLocation>
        <location evidence="1">Membrane</location>
        <topology evidence="1">Multi-pass membrane protein</topology>
    </subcellularLocation>
</comment>
<gene>
    <name evidence="7" type="ORF">ABVK25_008958</name>
</gene>
<sequence length="564" mass="61492">MRKIEEAMPRAASWAGTPSIKGSTESIRMALLTFSLIGLQFTWGIEMTYCTPYLLQLGLTKSRTSLVWIAGPLSGLIMQPVVGVLADNSKSKWGRRRPFMIGGSMIVGLCLLVLGWTSEIVGIFISEPGMAKSCTIALAVLSIYAVDFAINAVQSSCRSLIVDTLPIAKQQLGSAWASRMIAIGQLIGYAIGTIDLVKTFGNTLGDSQFKQLTLIAAVFFNIAVGITSWAVQERILISSKDQEAKSDVVKMSSKILKTTLHLPDRIRAICWVQFWAWIGWFPFLFYSTTWVGEVYFRYHPETNAPASKDTLGDVGRVGSLSLVVFSIITFVASVLLPFVVQSPDQDRRKFTPRGPPTITPILEIFNNNKPDLLTAWQSSHLIFAGSMCLAPFVRSLQMATIIVSVCGIPWALACWAPFAFMGIEINRLTTPNTMLANGSSYRRLSNSTDDFTSPGSPMLRLHHFDRDLDDSPTSDSSTGETAGIYLGILNLFTTLPQFVGTFISMIVFSILEPGKSPELHEDGSEEAIQRAADGPNAIAVCLFFGALSAVGAAYATARMKATTK</sequence>
<feature type="transmembrane region" description="Helical" evidence="6">
    <location>
        <begin position="274"/>
        <end position="298"/>
    </location>
</feature>
<feature type="transmembrane region" description="Helical" evidence="6">
    <location>
        <begin position="212"/>
        <end position="231"/>
    </location>
</feature>
<feature type="transmembrane region" description="Helical" evidence="6">
    <location>
        <begin position="318"/>
        <end position="340"/>
    </location>
</feature>
<dbReference type="InterPro" id="IPR036259">
    <property type="entry name" value="MFS_trans_sf"/>
</dbReference>
<dbReference type="Pfam" id="PF13347">
    <property type="entry name" value="MFS_2"/>
    <property type="match status" value="1"/>
</dbReference>
<dbReference type="Gene3D" id="1.20.1250.20">
    <property type="entry name" value="MFS general substrate transporter like domains"/>
    <property type="match status" value="1"/>
</dbReference>
<evidence type="ECO:0000256" key="6">
    <source>
        <dbReference type="SAM" id="Phobius"/>
    </source>
</evidence>
<dbReference type="PANTHER" id="PTHR19432">
    <property type="entry name" value="SUGAR TRANSPORTER"/>
    <property type="match status" value="1"/>
</dbReference>
<feature type="transmembrane region" description="Helical" evidence="6">
    <location>
        <begin position="65"/>
        <end position="86"/>
    </location>
</feature>
<feature type="transmembrane region" description="Helical" evidence="6">
    <location>
        <begin position="136"/>
        <end position="153"/>
    </location>
</feature>
<accession>A0ABR4AYJ4</accession>
<evidence type="ECO:0000256" key="3">
    <source>
        <dbReference type="ARBA" id="ARBA00022692"/>
    </source>
</evidence>
<feature type="transmembrane region" description="Helical" evidence="6">
    <location>
        <begin position="372"/>
        <end position="393"/>
    </location>
</feature>